<reference evidence="11" key="1">
    <citation type="submission" date="2025-08" db="UniProtKB">
        <authorList>
            <consortium name="Ensembl"/>
        </authorList>
    </citation>
    <scope>IDENTIFICATION</scope>
</reference>
<evidence type="ECO:0000313" key="12">
    <source>
        <dbReference type="Proteomes" id="UP000694546"/>
    </source>
</evidence>
<evidence type="ECO:0000256" key="9">
    <source>
        <dbReference type="SAM" id="MobiDB-lite"/>
    </source>
</evidence>
<dbReference type="Gene3D" id="1.20.1070.10">
    <property type="entry name" value="Rhodopsin 7-helix transmembrane proteins"/>
    <property type="match status" value="1"/>
</dbReference>
<feature type="transmembrane region" description="Helical" evidence="10">
    <location>
        <begin position="84"/>
        <end position="110"/>
    </location>
</feature>
<accession>A0A8C5C0P6</accession>
<evidence type="ECO:0000256" key="10">
    <source>
        <dbReference type="SAM" id="Phobius"/>
    </source>
</evidence>
<evidence type="ECO:0000256" key="1">
    <source>
        <dbReference type="ARBA" id="ARBA00004141"/>
    </source>
</evidence>
<dbReference type="PANTHER" id="PTHR24248:SF200">
    <property type="entry name" value="5-HYDROXYTRYPTAMINE RECEPTOR 1B-LIKE ISOFORM X1"/>
    <property type="match status" value="1"/>
</dbReference>
<evidence type="ECO:0000256" key="3">
    <source>
        <dbReference type="ARBA" id="ARBA00022989"/>
    </source>
</evidence>
<feature type="transmembrane region" description="Helical" evidence="10">
    <location>
        <begin position="217"/>
        <end position="239"/>
    </location>
</feature>
<evidence type="ECO:0000256" key="7">
    <source>
        <dbReference type="ARBA" id="ARBA00023224"/>
    </source>
</evidence>
<keyword evidence="5 10" id="KW-0472">Membrane</keyword>
<dbReference type="Ensembl" id="ENSGMOT00000070318.1">
    <property type="protein sequence ID" value="ENSGMOP00000054901.1"/>
    <property type="gene ID" value="ENSGMOG00000032964.1"/>
</dbReference>
<protein>
    <submittedName>
        <fullName evidence="11">5-hydroxytryptamine receptor 1E</fullName>
    </submittedName>
</protein>
<dbReference type="OrthoDB" id="5956310at2759"/>
<gene>
    <name evidence="11" type="primary">HTR1E</name>
</gene>
<evidence type="ECO:0000256" key="8">
    <source>
        <dbReference type="RuleBase" id="RU000688"/>
    </source>
</evidence>
<keyword evidence="2 8" id="KW-0812">Transmembrane</keyword>
<reference evidence="11" key="2">
    <citation type="submission" date="2025-09" db="UniProtKB">
        <authorList>
            <consortium name="Ensembl"/>
        </authorList>
    </citation>
    <scope>IDENTIFICATION</scope>
</reference>
<dbReference type="PANTHER" id="PTHR24248">
    <property type="entry name" value="ADRENERGIC RECEPTOR-RELATED G-PROTEIN COUPLED RECEPTOR"/>
    <property type="match status" value="1"/>
</dbReference>
<dbReference type="SUPFAM" id="SSF81321">
    <property type="entry name" value="Family A G protein-coupled receptor-like"/>
    <property type="match status" value="1"/>
</dbReference>
<dbReference type="GO" id="GO:0071880">
    <property type="term" value="P:adenylate cyclase-activating adrenergic receptor signaling pathway"/>
    <property type="evidence" value="ECO:0007669"/>
    <property type="project" value="TreeGrafter"/>
</dbReference>
<feature type="transmembrane region" description="Helical" evidence="10">
    <location>
        <begin position="122"/>
        <end position="144"/>
    </location>
</feature>
<organism evidence="11 12">
    <name type="scientific">Gadus morhua</name>
    <name type="common">Atlantic cod</name>
    <dbReference type="NCBI Taxonomy" id="8049"/>
    <lineage>
        <taxon>Eukaryota</taxon>
        <taxon>Metazoa</taxon>
        <taxon>Chordata</taxon>
        <taxon>Craniata</taxon>
        <taxon>Vertebrata</taxon>
        <taxon>Euteleostomi</taxon>
        <taxon>Actinopterygii</taxon>
        <taxon>Neopterygii</taxon>
        <taxon>Teleostei</taxon>
        <taxon>Neoteleostei</taxon>
        <taxon>Acanthomorphata</taxon>
        <taxon>Zeiogadaria</taxon>
        <taxon>Gadariae</taxon>
        <taxon>Gadiformes</taxon>
        <taxon>Gadoidei</taxon>
        <taxon>Gadidae</taxon>
        <taxon>Gadus</taxon>
    </lineage>
</organism>
<dbReference type="AlphaFoldDB" id="A0A8C5C0P6"/>
<dbReference type="PRINTS" id="PR00237">
    <property type="entry name" value="GPCRRHODOPSN"/>
</dbReference>
<evidence type="ECO:0000256" key="4">
    <source>
        <dbReference type="ARBA" id="ARBA00023040"/>
    </source>
</evidence>
<feature type="transmembrane region" description="Helical" evidence="10">
    <location>
        <begin position="48"/>
        <end position="72"/>
    </location>
</feature>
<evidence type="ECO:0000313" key="11">
    <source>
        <dbReference type="Ensembl" id="ENSGMOP00000054901.1"/>
    </source>
</evidence>
<feature type="compositionally biased region" description="Polar residues" evidence="9">
    <location>
        <begin position="253"/>
        <end position="265"/>
    </location>
</feature>
<dbReference type="Pfam" id="PF00001">
    <property type="entry name" value="7tm_1"/>
    <property type="match status" value="1"/>
</dbReference>
<comment type="subcellular location">
    <subcellularLocation>
        <location evidence="1">Membrane</location>
        <topology evidence="1">Multi-pass membrane protein</topology>
    </subcellularLocation>
</comment>
<feature type="transmembrane region" description="Helical" evidence="10">
    <location>
        <begin position="363"/>
        <end position="382"/>
    </location>
</feature>
<dbReference type="PROSITE" id="PS00237">
    <property type="entry name" value="G_PROTEIN_RECEP_F1_1"/>
    <property type="match status" value="1"/>
</dbReference>
<feature type="region of interest" description="Disordered" evidence="9">
    <location>
        <begin position="253"/>
        <end position="280"/>
    </location>
</feature>
<comment type="similarity">
    <text evidence="8">Belongs to the G-protein coupled receptor 1 family.</text>
</comment>
<dbReference type="GO" id="GO:0004930">
    <property type="term" value="F:G protein-coupled receptor activity"/>
    <property type="evidence" value="ECO:0007669"/>
    <property type="project" value="UniProtKB-KW"/>
</dbReference>
<dbReference type="InterPro" id="IPR000276">
    <property type="entry name" value="GPCR_Rhodpsn"/>
</dbReference>
<dbReference type="GO" id="GO:0043410">
    <property type="term" value="P:positive regulation of MAPK cascade"/>
    <property type="evidence" value="ECO:0007669"/>
    <property type="project" value="TreeGrafter"/>
</dbReference>
<feature type="transmembrane region" description="Helical" evidence="10">
    <location>
        <begin position="165"/>
        <end position="186"/>
    </location>
</feature>
<sequence>MAMVEYLAYPTGTATFILLQNTSSNTTAPPTSTQPQLLQPADTAGSAAFALAFLSPLALATAVLNGGVMAAICSTKKLHLPANYLICSLAFTDFLVAALVMPPAALYVASGAWRLGSAACEAWLSVDMTCCTCSILHLCAIALDRYWAVTKATAEYARRKSARRVALMIAAAWLVSVFISLPPLFWRRGGGRAAVAVDDGGDEGQCVIRHDHVGYTVYSTLGAFYVPMAVILVLYRSIYRAARTLYQKRGSSSRNLRNLGSQSSMDRCRGQQPPQPQPPRAFCVSDAGLTTVDTLRAGVRSVSDGELTEGRSQQGGASRRERKAAGILGLILGAFVLCWLPFFLKELLVGLRLAQPSPRVSDVLAWLGYANSLVNPLLYTSFNDDYKRAFRKLLRRKAHA</sequence>
<keyword evidence="7 8" id="KW-0807">Transducer</keyword>
<dbReference type="Proteomes" id="UP000694546">
    <property type="component" value="Chromosome 21"/>
</dbReference>
<keyword evidence="3 10" id="KW-1133">Transmembrane helix</keyword>
<evidence type="ECO:0000256" key="6">
    <source>
        <dbReference type="ARBA" id="ARBA00023170"/>
    </source>
</evidence>
<dbReference type="GeneTree" id="ENSGT01010000222287"/>
<evidence type="ECO:0000256" key="5">
    <source>
        <dbReference type="ARBA" id="ARBA00023136"/>
    </source>
</evidence>
<dbReference type="GO" id="GO:0005886">
    <property type="term" value="C:plasma membrane"/>
    <property type="evidence" value="ECO:0007669"/>
    <property type="project" value="UniProtKB-SubCell"/>
</dbReference>
<keyword evidence="6 8" id="KW-0675">Receptor</keyword>
<proteinExistence type="inferred from homology"/>
<dbReference type="OMA" id="IHTSIRI"/>
<keyword evidence="4 8" id="KW-0297">G-protein coupled receptor</keyword>
<keyword evidence="12" id="KW-1185">Reference proteome</keyword>
<evidence type="ECO:0000256" key="2">
    <source>
        <dbReference type="ARBA" id="ARBA00022692"/>
    </source>
</evidence>
<feature type="transmembrane region" description="Helical" evidence="10">
    <location>
        <begin position="324"/>
        <end position="343"/>
    </location>
</feature>
<name>A0A8C5C0P6_GADMO</name>